<sequence>MIAYAMYDIPIVRWSVLLIAGLAVIIGLCVPSLSLLNSALDLFHSGPVTSSAAPSRNNLMMGAETSGPVRTPVYFLSHGGPSIVEEPESPAYQSLEEIGREITEQVKPRAVVIFSAHWQGRQNGVLVNTAEITDLIYDFYGFPDWYYQLKFPHVGSRDLAQNVMSKLEQAGIGYTPVDRGLDHGAWVPLRIAFDPEKNPLRVPMVQVSIFKNEDPEEHFRLGQAVAKLREEGVLIICSGMAVHNLRDMWSAAGESRPLPYVGSFDNALKQAATAEPGKRRREMSALLERGDARQAHPSFDHLLPCHVAAGAAEDDVGTQLFTMLETSMSWAQYRFGDLAGNLTTISANL</sequence>
<dbReference type="SUPFAM" id="SSF53213">
    <property type="entry name" value="LigB-like"/>
    <property type="match status" value="1"/>
</dbReference>
<evidence type="ECO:0000256" key="5">
    <source>
        <dbReference type="ARBA" id="ARBA00023002"/>
    </source>
</evidence>
<dbReference type="PANTHER" id="PTHR30096">
    <property type="entry name" value="4,5-DOPA DIOXYGENASE EXTRADIOL-LIKE PROTEIN"/>
    <property type="match status" value="1"/>
</dbReference>
<keyword evidence="6" id="KW-1133">Transmembrane helix</keyword>
<dbReference type="InterPro" id="IPR014436">
    <property type="entry name" value="Extradiol_dOase_DODA"/>
</dbReference>
<dbReference type="Gene3D" id="3.40.830.10">
    <property type="entry name" value="LigB-like"/>
    <property type="match status" value="1"/>
</dbReference>
<evidence type="ECO:0000259" key="7">
    <source>
        <dbReference type="Pfam" id="PF02900"/>
    </source>
</evidence>
<name>A0ABR1LQV5_9PEZI</name>
<gene>
    <name evidence="8" type="ORF">J3D65DRAFT_625986</name>
</gene>
<proteinExistence type="inferred from homology"/>
<dbReference type="CDD" id="cd07363">
    <property type="entry name" value="45_DOPA_Dioxygenase"/>
    <property type="match status" value="1"/>
</dbReference>
<comment type="caution">
    <text evidence="8">The sequence shown here is derived from an EMBL/GenBank/DDBJ whole genome shotgun (WGS) entry which is preliminary data.</text>
</comment>
<dbReference type="PANTHER" id="PTHR30096:SF0">
    <property type="entry name" value="4,5-DOPA DIOXYGENASE EXTRADIOL-LIKE PROTEIN"/>
    <property type="match status" value="1"/>
</dbReference>
<evidence type="ECO:0000313" key="8">
    <source>
        <dbReference type="EMBL" id="KAK7537547.1"/>
    </source>
</evidence>
<comment type="similarity">
    <text evidence="2">Belongs to the DODA-type extradiol aromatic ring-opening dioxygenase family.</text>
</comment>
<keyword evidence="6" id="KW-0812">Transmembrane</keyword>
<keyword evidence="3" id="KW-0479">Metal-binding</keyword>
<accession>A0ABR1LQV5</accession>
<evidence type="ECO:0000256" key="1">
    <source>
        <dbReference type="ARBA" id="ARBA00001947"/>
    </source>
</evidence>
<evidence type="ECO:0000256" key="2">
    <source>
        <dbReference type="ARBA" id="ARBA00007581"/>
    </source>
</evidence>
<dbReference type="Pfam" id="PF02900">
    <property type="entry name" value="LigB"/>
    <property type="match status" value="1"/>
</dbReference>
<protein>
    <submittedName>
        <fullName evidence="8">Aromatic ring-opening dioxygenase LigB subunit</fullName>
    </submittedName>
</protein>
<evidence type="ECO:0000313" key="9">
    <source>
        <dbReference type="Proteomes" id="UP001360953"/>
    </source>
</evidence>
<evidence type="ECO:0000256" key="3">
    <source>
        <dbReference type="ARBA" id="ARBA00022723"/>
    </source>
</evidence>
<keyword evidence="5" id="KW-0560">Oxidoreductase</keyword>
<organism evidence="8 9">
    <name type="scientific">Phyllosticta citribraziliensis</name>
    <dbReference type="NCBI Taxonomy" id="989973"/>
    <lineage>
        <taxon>Eukaryota</taxon>
        <taxon>Fungi</taxon>
        <taxon>Dikarya</taxon>
        <taxon>Ascomycota</taxon>
        <taxon>Pezizomycotina</taxon>
        <taxon>Dothideomycetes</taxon>
        <taxon>Dothideomycetes incertae sedis</taxon>
        <taxon>Botryosphaeriales</taxon>
        <taxon>Phyllostictaceae</taxon>
        <taxon>Phyllosticta</taxon>
    </lineage>
</organism>
<dbReference type="InterPro" id="IPR004183">
    <property type="entry name" value="Xdiol_dOase_suB"/>
</dbReference>
<keyword evidence="4" id="KW-0862">Zinc</keyword>
<dbReference type="EMBL" id="JBBPEH010000006">
    <property type="protein sequence ID" value="KAK7537547.1"/>
    <property type="molecule type" value="Genomic_DNA"/>
</dbReference>
<dbReference type="RefSeq" id="XP_066655698.1">
    <property type="nucleotide sequence ID" value="XM_066800387.1"/>
</dbReference>
<reference evidence="8 9" key="1">
    <citation type="submission" date="2024-04" db="EMBL/GenBank/DDBJ databases">
        <title>Phyllosticta paracitricarpa is synonymous to the EU quarantine fungus P. citricarpa based on phylogenomic analyses.</title>
        <authorList>
            <consortium name="Lawrence Berkeley National Laboratory"/>
            <person name="Van ingen-buijs V.A."/>
            <person name="Van westerhoven A.C."/>
            <person name="Haridas S."/>
            <person name="Skiadas P."/>
            <person name="Martin F."/>
            <person name="Groenewald J.Z."/>
            <person name="Crous P.W."/>
            <person name="Seidl M.F."/>
        </authorList>
    </citation>
    <scope>NUCLEOTIDE SEQUENCE [LARGE SCALE GENOMIC DNA]</scope>
    <source>
        <strain evidence="8 9">CPC 17464</strain>
    </source>
</reference>
<evidence type="ECO:0000256" key="6">
    <source>
        <dbReference type="SAM" id="Phobius"/>
    </source>
</evidence>
<evidence type="ECO:0000256" key="4">
    <source>
        <dbReference type="ARBA" id="ARBA00022833"/>
    </source>
</evidence>
<dbReference type="Proteomes" id="UP001360953">
    <property type="component" value="Unassembled WGS sequence"/>
</dbReference>
<feature type="transmembrane region" description="Helical" evidence="6">
    <location>
        <begin position="12"/>
        <end position="36"/>
    </location>
</feature>
<keyword evidence="8" id="KW-0223">Dioxygenase</keyword>
<keyword evidence="9" id="KW-1185">Reference proteome</keyword>
<dbReference type="GeneID" id="92033293"/>
<keyword evidence="6" id="KW-0472">Membrane</keyword>
<comment type="cofactor">
    <cofactor evidence="1">
        <name>Zn(2+)</name>
        <dbReference type="ChEBI" id="CHEBI:29105"/>
    </cofactor>
</comment>
<feature type="domain" description="Extradiol ring-cleavage dioxygenase class III enzyme subunit B" evidence="7">
    <location>
        <begin position="73"/>
        <end position="322"/>
    </location>
</feature>
<dbReference type="GO" id="GO:0051213">
    <property type="term" value="F:dioxygenase activity"/>
    <property type="evidence" value="ECO:0007669"/>
    <property type="project" value="UniProtKB-KW"/>
</dbReference>